<name>A0A921B1Y8_9LACO</name>
<proteinExistence type="predicted"/>
<feature type="region of interest" description="Disordered" evidence="1">
    <location>
        <begin position="103"/>
        <end position="122"/>
    </location>
</feature>
<evidence type="ECO:0000256" key="1">
    <source>
        <dbReference type="SAM" id="MobiDB-lite"/>
    </source>
</evidence>
<dbReference type="EMBL" id="DYXY01000013">
    <property type="protein sequence ID" value="HJE14547.1"/>
    <property type="molecule type" value="Genomic_DNA"/>
</dbReference>
<dbReference type="InterPro" id="IPR006448">
    <property type="entry name" value="Phage_term_ssu_P27"/>
</dbReference>
<accession>A0A921B1Y8</accession>
<dbReference type="Pfam" id="PF05119">
    <property type="entry name" value="Terminase_4"/>
    <property type="match status" value="1"/>
</dbReference>
<dbReference type="AlphaFoldDB" id="A0A921B1Y8"/>
<reference evidence="2" key="2">
    <citation type="submission" date="2021-09" db="EMBL/GenBank/DDBJ databases">
        <authorList>
            <person name="Gilroy R."/>
        </authorList>
    </citation>
    <scope>NUCLEOTIDE SEQUENCE</scope>
    <source>
        <strain evidence="2">CHK173-2119</strain>
    </source>
</reference>
<sequence length="122" mass="13760">STPEKYFFLFNLKGGGGLDHRKIRRELMQQIDRKSAVEKEKVDRYISLLNAFYKLDEAIIANGVMVKIENGKQIYWKANPAVSEKNRINSALITLEKDFKPVKTTPKASKTAATSDEKGGLV</sequence>
<evidence type="ECO:0000313" key="2">
    <source>
        <dbReference type="EMBL" id="HJE14547.1"/>
    </source>
</evidence>
<reference evidence="2" key="1">
    <citation type="journal article" date="2021" name="PeerJ">
        <title>Extensive microbial diversity within the chicken gut microbiome revealed by metagenomics and culture.</title>
        <authorList>
            <person name="Gilroy R."/>
            <person name="Ravi A."/>
            <person name="Getino M."/>
            <person name="Pursley I."/>
            <person name="Horton D.L."/>
            <person name="Alikhan N.F."/>
            <person name="Baker D."/>
            <person name="Gharbi K."/>
            <person name="Hall N."/>
            <person name="Watson M."/>
            <person name="Adriaenssens E.M."/>
            <person name="Foster-Nyarko E."/>
            <person name="Jarju S."/>
            <person name="Secka A."/>
            <person name="Antonio M."/>
            <person name="Oren A."/>
            <person name="Chaudhuri R.R."/>
            <person name="La Ragione R."/>
            <person name="Hildebrand F."/>
            <person name="Pallen M.J."/>
        </authorList>
    </citation>
    <scope>NUCLEOTIDE SEQUENCE</scope>
    <source>
        <strain evidence="2">CHK173-2119</strain>
    </source>
</reference>
<feature type="compositionally biased region" description="Low complexity" evidence="1">
    <location>
        <begin position="103"/>
        <end position="114"/>
    </location>
</feature>
<feature type="non-terminal residue" evidence="2">
    <location>
        <position position="1"/>
    </location>
</feature>
<protein>
    <submittedName>
        <fullName evidence="2">P27 family phage terminase small subunit</fullName>
    </submittedName>
</protein>
<comment type="caution">
    <text evidence="2">The sequence shown here is derived from an EMBL/GenBank/DDBJ whole genome shotgun (WGS) entry which is preliminary data.</text>
</comment>
<evidence type="ECO:0000313" key="3">
    <source>
        <dbReference type="Proteomes" id="UP000774947"/>
    </source>
</evidence>
<gene>
    <name evidence="2" type="ORF">K8W17_00515</name>
</gene>
<dbReference type="Proteomes" id="UP000774947">
    <property type="component" value="Unassembled WGS sequence"/>
</dbReference>
<organism evidence="2 3">
    <name type="scientific">Lapidilactobacillus dextrinicus</name>
    <dbReference type="NCBI Taxonomy" id="51664"/>
    <lineage>
        <taxon>Bacteria</taxon>
        <taxon>Bacillati</taxon>
        <taxon>Bacillota</taxon>
        <taxon>Bacilli</taxon>
        <taxon>Lactobacillales</taxon>
        <taxon>Lactobacillaceae</taxon>
        <taxon>Lapidilactobacillus</taxon>
    </lineage>
</organism>